<proteinExistence type="predicted"/>
<protein>
    <submittedName>
        <fullName evidence="1">Gamma-glutamylcyclotransferase</fullName>
    </submittedName>
</protein>
<dbReference type="EMBL" id="AP027272">
    <property type="protein sequence ID" value="BDX08417.1"/>
    <property type="molecule type" value="Genomic_DNA"/>
</dbReference>
<evidence type="ECO:0000313" key="2">
    <source>
        <dbReference type="Proteomes" id="UP001333710"/>
    </source>
</evidence>
<name>A0AA48KTP9_9ALTE</name>
<keyword evidence="2" id="KW-1185">Reference proteome</keyword>
<accession>A0AA48KTP9</accession>
<dbReference type="AlphaFoldDB" id="A0AA48KTP9"/>
<sequence>MDNLLSQQKSGQQQSLKQHALKKHALSKHYVVGYGSLMSHDSRLRYSQIDAEGIPVHVTGWQRSWNMNCPDNRYTCVGALPGGQTETLNAMLVPVAEITPALQQREQSYQFTQLDLASIQAHNAEQDAELHAQLNDAVVWICQVEQPGTASTNFPIFQTYVDTCLSGCLQHVGVDFAMHFIERTRGWQGHWVNDRHEPRYPRLAALDSDMHLRIDELLEQAGLLQFRQESP</sequence>
<reference evidence="1" key="1">
    <citation type="submission" date="2023-01" db="EMBL/GenBank/DDBJ databases">
        <title>Complete genome sequence of Planctobacterium marinum strain Dej080120_11.</title>
        <authorList>
            <person name="Ueki S."/>
            <person name="Maruyama F."/>
        </authorList>
    </citation>
    <scope>NUCLEOTIDE SEQUENCE</scope>
    <source>
        <strain evidence="1">Dej080120_11</strain>
    </source>
</reference>
<organism evidence="1 2">
    <name type="scientific">Planctobacterium marinum</name>
    <dbReference type="NCBI Taxonomy" id="1631968"/>
    <lineage>
        <taxon>Bacteria</taxon>
        <taxon>Pseudomonadati</taxon>
        <taxon>Pseudomonadota</taxon>
        <taxon>Gammaproteobacteria</taxon>
        <taxon>Alteromonadales</taxon>
        <taxon>Alteromonadaceae</taxon>
        <taxon>Planctobacterium</taxon>
    </lineage>
</organism>
<dbReference type="Proteomes" id="UP001333710">
    <property type="component" value="Chromosome"/>
</dbReference>
<evidence type="ECO:0000313" key="1">
    <source>
        <dbReference type="EMBL" id="BDX08417.1"/>
    </source>
</evidence>
<dbReference type="KEGG" id="pmaw:MACH26_39380"/>
<gene>
    <name evidence="1" type="ORF">MACH26_39380</name>
</gene>